<keyword evidence="1" id="KW-1133">Transmembrane helix</keyword>
<evidence type="ECO:0000256" key="1">
    <source>
        <dbReference type="SAM" id="Phobius"/>
    </source>
</evidence>
<reference evidence="2" key="1">
    <citation type="submission" date="2024-05" db="EMBL/GenBank/DDBJ databases">
        <title>Campylobacter coli isolated from environmental waters in Slovenia.</title>
        <authorList>
            <person name="Zautner A.E."/>
            <person name="Bunk B."/>
            <person name="Riedel T."/>
            <person name="Sproeer C."/>
        </authorList>
    </citation>
    <scope>NUCLEOTIDE SEQUENCE</scope>
    <source>
        <strain evidence="2">CCS1377</strain>
    </source>
</reference>
<proteinExistence type="predicted"/>
<accession>A0AAU7E5K0</accession>
<dbReference type="AlphaFoldDB" id="A0AAU7E5K0"/>
<evidence type="ECO:0000313" key="2">
    <source>
        <dbReference type="EMBL" id="XBJ28492.1"/>
    </source>
</evidence>
<sequence length="77" mass="9036">MIEDLTMQNSLTFAKEIQSLGVAGISFLMFLIMLFISYKLFKSKMLECANDKEKILEVLRKIDDDIEKMRDDIRDLK</sequence>
<dbReference type="EMBL" id="CP155620">
    <property type="protein sequence ID" value="XBJ28492.1"/>
    <property type="molecule type" value="Genomic_DNA"/>
</dbReference>
<name>A0AAU7E5K0_9BACT</name>
<keyword evidence="1" id="KW-0472">Membrane</keyword>
<organism evidence="2">
    <name type="scientific">Campylobacter sp. CCS1377</name>
    <dbReference type="NCBI Taxonomy" id="3158229"/>
    <lineage>
        <taxon>Bacteria</taxon>
        <taxon>Pseudomonadati</taxon>
        <taxon>Campylobacterota</taxon>
        <taxon>Epsilonproteobacteria</taxon>
        <taxon>Campylobacterales</taxon>
        <taxon>Campylobacteraceae</taxon>
        <taxon>Campylobacter</taxon>
    </lineage>
</organism>
<protein>
    <submittedName>
        <fullName evidence="2">Uncharacterized protein</fullName>
    </submittedName>
</protein>
<feature type="transmembrane region" description="Helical" evidence="1">
    <location>
        <begin position="20"/>
        <end position="41"/>
    </location>
</feature>
<dbReference type="RefSeq" id="WP_348518122.1">
    <property type="nucleotide sequence ID" value="NZ_CP155620.1"/>
</dbReference>
<keyword evidence="1" id="KW-0812">Transmembrane</keyword>
<gene>
    <name evidence="2" type="ORF">AAH949_05140</name>
</gene>